<evidence type="ECO:0000256" key="9">
    <source>
        <dbReference type="ARBA" id="ARBA00022842"/>
    </source>
</evidence>
<comment type="cofactor">
    <cofactor evidence="1">
        <name>Mn(2+)</name>
        <dbReference type="ChEBI" id="CHEBI:29035"/>
    </cofactor>
</comment>
<evidence type="ECO:0000259" key="12">
    <source>
        <dbReference type="Pfam" id="PF22600"/>
    </source>
</evidence>
<protein>
    <recommendedName>
        <fullName evidence="5">polynucleotide adenylyltransferase</fullName>
        <ecNumber evidence="5">2.7.7.19</ecNumber>
    </recommendedName>
</protein>
<gene>
    <name evidence="13" type="ORF">BGZ96_001363</name>
</gene>
<evidence type="ECO:0000256" key="6">
    <source>
        <dbReference type="ARBA" id="ARBA00022490"/>
    </source>
</evidence>
<accession>A0ABQ7JMS3</accession>
<dbReference type="Gene3D" id="1.10.1410.10">
    <property type="match status" value="1"/>
</dbReference>
<comment type="subcellular location">
    <subcellularLocation>
        <location evidence="3">Cytoplasm</location>
    </subcellularLocation>
</comment>
<evidence type="ECO:0000256" key="10">
    <source>
        <dbReference type="SAM" id="MobiDB-lite"/>
    </source>
</evidence>
<keyword evidence="7" id="KW-0808">Transferase</keyword>
<evidence type="ECO:0000259" key="11">
    <source>
        <dbReference type="Pfam" id="PF03828"/>
    </source>
</evidence>
<dbReference type="SUPFAM" id="SSF81631">
    <property type="entry name" value="PAP/OAS1 substrate-binding domain"/>
    <property type="match status" value="1"/>
</dbReference>
<dbReference type="Pfam" id="PF03828">
    <property type="entry name" value="PAP_assoc"/>
    <property type="match status" value="1"/>
</dbReference>
<dbReference type="Pfam" id="PF22600">
    <property type="entry name" value="MTPAP-like_central"/>
    <property type="match status" value="1"/>
</dbReference>
<dbReference type="SUPFAM" id="SSF81301">
    <property type="entry name" value="Nucleotidyltransferase"/>
    <property type="match status" value="1"/>
</dbReference>
<feature type="region of interest" description="Disordered" evidence="10">
    <location>
        <begin position="325"/>
        <end position="355"/>
    </location>
</feature>
<keyword evidence="9" id="KW-0460">Magnesium</keyword>
<dbReference type="InterPro" id="IPR002058">
    <property type="entry name" value="PAP_assoc"/>
</dbReference>
<sequence length="783" mass="87922">MTPRNTNSKKNSNSRSNSKVVSSNSTSAATPHPNTTTPVTPTSSTTSDNSRSIKDLVDQDDGEFVGILYDTILYERAVHRLETLKKYDFPVQYEELAHDFLTAYRLCLEPKFLALPKLAPYATYLLKSKLLTGKGVRAYALDHAGSYGIFPSQSQVFNDFGDDEEVEEIDEMDLSDYDEVDQGFDQGQKNIGYQGPILSGRQGSGSHQDTFARDYFGVYKHSQDMIAMIVAHLRKRVWYHNGSGGEIVDIRNMGVDKVPRRSSDDSAPSTEAEDDVGLKGIKGVKKYTRRFNGRIRRRNYERNLERNQDHNIAGGTTFFGMYMKDAEPPTDYSESESEPSFGGSNGGMKGVGSGQNAEDMKRIEEAIARMVSMSLVEYTGSAKRKVQWLPLGRSEALYDWNGVNKELRLIDLPAEDADPSFYGCLTRDIMNKYKKLVPPPDLMDRHAQLTNTLVTLLSDAFPDEDLKVEPFGSFVSGLLLHNSDADFCITGAKVHDQDHLLNDMNHIGEILKTKGGMEQVHCIPDALVPIVKFYDPVSRLECDLNTGNKLGVINSGLIRIYTTIDERVKPFLYMVKAICKAQGINDAKSGYLSSYAITWMGIVFLQQEGYLKSTGTSFKPVLPRLQQQPFERMTEVTLRLNHNLPNSQTVTSTPSLVNSKSSDMVHCRFDTNKDGRHTGTGHANPKSLARLLIEFFEHFARKFFYAEMAIHVARAQFLPKSSKELHHESTRMTTFRVVDPFLHHRNLTGTCRGESLARVWRAFDHSYRMLSAGDLEGAMTTVE</sequence>
<evidence type="ECO:0000256" key="5">
    <source>
        <dbReference type="ARBA" id="ARBA00012388"/>
    </source>
</evidence>
<keyword evidence="6" id="KW-0963">Cytoplasm</keyword>
<evidence type="ECO:0000256" key="2">
    <source>
        <dbReference type="ARBA" id="ARBA00001946"/>
    </source>
</evidence>
<comment type="caution">
    <text evidence="13">The sequence shown here is derived from an EMBL/GenBank/DDBJ whole genome shotgun (WGS) entry which is preliminary data.</text>
</comment>
<feature type="compositionally biased region" description="Gly residues" evidence="10">
    <location>
        <begin position="343"/>
        <end position="353"/>
    </location>
</feature>
<reference evidence="13 14" key="1">
    <citation type="journal article" date="2020" name="Fungal Divers.">
        <title>Resolving the Mortierellaceae phylogeny through synthesis of multi-gene phylogenetics and phylogenomics.</title>
        <authorList>
            <person name="Vandepol N."/>
            <person name="Liber J."/>
            <person name="Desiro A."/>
            <person name="Na H."/>
            <person name="Kennedy M."/>
            <person name="Barry K."/>
            <person name="Grigoriev I.V."/>
            <person name="Miller A.N."/>
            <person name="O'Donnell K."/>
            <person name="Stajich J.E."/>
            <person name="Bonito G."/>
        </authorList>
    </citation>
    <scope>NUCLEOTIDE SEQUENCE [LARGE SCALE GENOMIC DNA]</scope>
    <source>
        <strain evidence="13 14">AD045</strain>
    </source>
</reference>
<feature type="domain" description="Poly(A) RNA polymerase mitochondrial-like central palm" evidence="12">
    <location>
        <begin position="425"/>
        <end position="562"/>
    </location>
</feature>
<evidence type="ECO:0000256" key="4">
    <source>
        <dbReference type="ARBA" id="ARBA00008593"/>
    </source>
</evidence>
<proteinExistence type="inferred from homology"/>
<evidence type="ECO:0000256" key="8">
    <source>
        <dbReference type="ARBA" id="ARBA00022723"/>
    </source>
</evidence>
<feature type="region of interest" description="Disordered" evidence="10">
    <location>
        <begin position="1"/>
        <end position="54"/>
    </location>
</feature>
<evidence type="ECO:0000313" key="13">
    <source>
        <dbReference type="EMBL" id="KAG0280957.1"/>
    </source>
</evidence>
<dbReference type="Proteomes" id="UP001194696">
    <property type="component" value="Unassembled WGS sequence"/>
</dbReference>
<dbReference type="EC" id="2.7.7.19" evidence="5"/>
<dbReference type="PANTHER" id="PTHR12271:SF40">
    <property type="entry name" value="POLY(A) RNA POLYMERASE GLD2"/>
    <property type="match status" value="1"/>
</dbReference>
<name>A0ABQ7JMS3_9FUNG</name>
<keyword evidence="8" id="KW-0479">Metal-binding</keyword>
<dbReference type="PANTHER" id="PTHR12271">
    <property type="entry name" value="POLY A POLYMERASE CID PAP -RELATED"/>
    <property type="match status" value="1"/>
</dbReference>
<dbReference type="Gene3D" id="3.30.460.10">
    <property type="entry name" value="Beta Polymerase, domain 2"/>
    <property type="match status" value="1"/>
</dbReference>
<evidence type="ECO:0000256" key="3">
    <source>
        <dbReference type="ARBA" id="ARBA00004496"/>
    </source>
</evidence>
<evidence type="ECO:0000256" key="1">
    <source>
        <dbReference type="ARBA" id="ARBA00001936"/>
    </source>
</evidence>
<dbReference type="EMBL" id="JAAAIM010001220">
    <property type="protein sequence ID" value="KAG0280957.1"/>
    <property type="molecule type" value="Genomic_DNA"/>
</dbReference>
<feature type="domain" description="PAP-associated" evidence="11">
    <location>
        <begin position="687"/>
        <end position="744"/>
    </location>
</feature>
<dbReference type="InterPro" id="IPR043519">
    <property type="entry name" value="NT_sf"/>
</dbReference>
<comment type="similarity">
    <text evidence="4">Belongs to the DNA polymerase type-B-like family.</text>
</comment>
<keyword evidence="14" id="KW-1185">Reference proteome</keyword>
<feature type="compositionally biased region" description="Low complexity" evidence="10">
    <location>
        <begin position="1"/>
        <end position="50"/>
    </location>
</feature>
<organism evidence="13 14">
    <name type="scientific">Linnemannia gamsii</name>
    <dbReference type="NCBI Taxonomy" id="64522"/>
    <lineage>
        <taxon>Eukaryota</taxon>
        <taxon>Fungi</taxon>
        <taxon>Fungi incertae sedis</taxon>
        <taxon>Mucoromycota</taxon>
        <taxon>Mortierellomycotina</taxon>
        <taxon>Mortierellomycetes</taxon>
        <taxon>Mortierellales</taxon>
        <taxon>Mortierellaceae</taxon>
        <taxon>Linnemannia</taxon>
    </lineage>
</organism>
<evidence type="ECO:0000256" key="7">
    <source>
        <dbReference type="ARBA" id="ARBA00022679"/>
    </source>
</evidence>
<dbReference type="CDD" id="cd05402">
    <property type="entry name" value="NT_PAP_TUTase"/>
    <property type="match status" value="1"/>
</dbReference>
<evidence type="ECO:0000313" key="14">
    <source>
        <dbReference type="Proteomes" id="UP001194696"/>
    </source>
</evidence>
<dbReference type="InterPro" id="IPR054708">
    <property type="entry name" value="MTPAP-like_central"/>
</dbReference>
<comment type="cofactor">
    <cofactor evidence="2">
        <name>Mg(2+)</name>
        <dbReference type="ChEBI" id="CHEBI:18420"/>
    </cofactor>
</comment>